<accession>A0A806FXY8</accession>
<dbReference type="EMBL" id="CP002915">
    <property type="protein sequence ID" value="AEK30320.1"/>
    <property type="molecule type" value="Genomic_DNA"/>
</dbReference>
<name>A0A806FXY8_BIFAN</name>
<dbReference type="KEGG" id="bnm:BALAC2494_00262"/>
<dbReference type="Gene3D" id="3.40.960.10">
    <property type="entry name" value="VSR Endonuclease"/>
    <property type="match status" value="1"/>
</dbReference>
<proteinExistence type="predicted"/>
<protein>
    <recommendedName>
        <fullName evidence="3">DUF559 domain-containing protein</fullName>
    </recommendedName>
</protein>
<reference evidence="1 2" key="1">
    <citation type="journal article" date="2011" name="J. Bacteriol.">
        <title>Genome Sequence of the Probiotic Strain Bifidobacterium animalis subsp. lactis CNCM I-2494.</title>
        <authorList>
            <person name="Chervaux C."/>
            <person name="Grimaldi C."/>
            <person name="Bolotin A."/>
            <person name="Quinquis B."/>
            <person name="Legrain-Raspaud S."/>
            <person name="van Hylckama Vlieg J.E."/>
            <person name="Denariaz G."/>
            <person name="Smokvina T."/>
        </authorList>
    </citation>
    <scope>NUCLEOTIDE SEQUENCE [LARGE SCALE GENOMIC DNA]</scope>
    <source>
        <strain evidence="1 2">CNCM I-2494</strain>
    </source>
</reference>
<gene>
    <name evidence="1" type="ORF">BALAC2494_00262</name>
</gene>
<evidence type="ECO:0000313" key="2">
    <source>
        <dbReference type="Proteomes" id="UP000008394"/>
    </source>
</evidence>
<dbReference type="SUPFAM" id="SSF52980">
    <property type="entry name" value="Restriction endonuclease-like"/>
    <property type="match status" value="1"/>
</dbReference>
<dbReference type="AlphaFoldDB" id="A0A806FXY8"/>
<organism evidence="1 2">
    <name type="scientific">Bifidobacterium animalis subsp. lactis CNCM I-2494</name>
    <dbReference type="NCBI Taxonomy" id="1042403"/>
    <lineage>
        <taxon>Bacteria</taxon>
        <taxon>Bacillati</taxon>
        <taxon>Actinomycetota</taxon>
        <taxon>Actinomycetes</taxon>
        <taxon>Bifidobacteriales</taxon>
        <taxon>Bifidobacteriaceae</taxon>
        <taxon>Bifidobacterium</taxon>
    </lineage>
</organism>
<evidence type="ECO:0008006" key="3">
    <source>
        <dbReference type="Google" id="ProtNLM"/>
    </source>
</evidence>
<evidence type="ECO:0000313" key="1">
    <source>
        <dbReference type="EMBL" id="AEK30320.1"/>
    </source>
</evidence>
<dbReference type="Proteomes" id="UP000008394">
    <property type="component" value="Chromosome"/>
</dbReference>
<dbReference type="InterPro" id="IPR011335">
    <property type="entry name" value="Restrct_endonuc-II-like"/>
</dbReference>
<sequence length="342" mass="39545">MEWIYTDAPAIYGRRMGYSDETSASEARGLQRERRDLEVQRCAAAEDVCGRQVACVFALTTALALMGLDWTPLTTGVTRRRLRPEYLQVVVGPSDLKPEDRIASKRHGRVYGRFSVTYFKSGIPLKTIEVAPGVTCTSCAFTWLMFAQWLDLEELVKLGDAMMRRYTLHEMMTIQDFVDFLDWVDEYARRNHRYAPRGIMKCRKALPLMAQGTDSVAETMLRLILIRYGLPIPCVNYQLVLRDGSLVFLDLAYPEAKIDIEYDGRHHRYQWARDAQRTMKIRAEGWEYFQVTSEMLSDDEQMFMVVVLVARCLKERTGKDYLLPQPLTLEQAADQRRAVWHG</sequence>